<dbReference type="AlphaFoldDB" id="A0A8J6P5S9"/>
<sequence>MTKVFSTFTKITLILGVTLTSCKKDKEEEVVMPESAYRPYHIVMGQGSTGESLTFSQGITVEQMRDANHTITFNNFGFEIPSVRTARMYTSTDGKTLYNLNFGGGEVAKYRYDGGQKYTQLLSTSVQAAIGTANPRWTKIDDNNALLHHVVVEHSYTTDSVYQTTTSTIKLAVVNLSTMSLGTVRSFPVNMDADGGFIFRIDAPVLQNGKLIYGCGKQKMNTTTNTAAAYTGTDAMSLVVDFPSLENEHIIRTNAGGAKGNTNGYRTPVAHQMDNGDVYQVSTSKGMSVLKITNNTYDASYVFKLDDVLGHACQTNGWFYVGNGIGYAPVLNADAGASSSANWDIVRIDLNSRTATKMNLGQSFWLQQYQWASVIEGKLYMAITPLGGEGRIYIFDPQNATPDGFTTGAKLQTGTDAFYLGIF</sequence>
<gene>
    <name evidence="1" type="ORF">H9Y05_07725</name>
</gene>
<evidence type="ECO:0000313" key="1">
    <source>
        <dbReference type="EMBL" id="MBC9812362.1"/>
    </source>
</evidence>
<dbReference type="EMBL" id="JACVEL010000004">
    <property type="protein sequence ID" value="MBC9812362.1"/>
    <property type="molecule type" value="Genomic_DNA"/>
</dbReference>
<dbReference type="RefSeq" id="WP_216713948.1">
    <property type="nucleotide sequence ID" value="NZ_JACVEL010000004.1"/>
</dbReference>
<organism evidence="1 2">
    <name type="scientific">Taishania pollutisoli</name>
    <dbReference type="NCBI Taxonomy" id="2766479"/>
    <lineage>
        <taxon>Bacteria</taxon>
        <taxon>Pseudomonadati</taxon>
        <taxon>Bacteroidota</taxon>
        <taxon>Flavobacteriia</taxon>
        <taxon>Flavobacteriales</taxon>
        <taxon>Crocinitomicaceae</taxon>
        <taxon>Taishania</taxon>
    </lineage>
</organism>
<evidence type="ECO:0008006" key="3">
    <source>
        <dbReference type="Google" id="ProtNLM"/>
    </source>
</evidence>
<name>A0A8J6P5S9_9FLAO</name>
<keyword evidence="2" id="KW-1185">Reference proteome</keyword>
<protein>
    <recommendedName>
        <fullName evidence="3">DUF4374 domain-containing protein</fullName>
    </recommendedName>
</protein>
<comment type="caution">
    <text evidence="1">The sequence shown here is derived from an EMBL/GenBank/DDBJ whole genome shotgun (WGS) entry which is preliminary data.</text>
</comment>
<proteinExistence type="predicted"/>
<reference evidence="1" key="1">
    <citation type="submission" date="2020-09" db="EMBL/GenBank/DDBJ databases">
        <title>Taishania pollutisoli gen. nov., sp. nov., Isolated from Tetrabromobisphenol A-Contaminated Soil.</title>
        <authorList>
            <person name="Chen Q."/>
        </authorList>
    </citation>
    <scope>NUCLEOTIDE SEQUENCE</scope>
    <source>
        <strain evidence="1">CZZ-1</strain>
    </source>
</reference>
<accession>A0A8J6P5S9</accession>
<dbReference type="PROSITE" id="PS51257">
    <property type="entry name" value="PROKAR_LIPOPROTEIN"/>
    <property type="match status" value="1"/>
</dbReference>
<evidence type="ECO:0000313" key="2">
    <source>
        <dbReference type="Proteomes" id="UP000652681"/>
    </source>
</evidence>
<dbReference type="Proteomes" id="UP000652681">
    <property type="component" value="Unassembled WGS sequence"/>
</dbReference>